<organism evidence="2 3">
    <name type="scientific">Canavalia gladiata</name>
    <name type="common">Sword bean</name>
    <name type="synonym">Dolichos gladiatus</name>
    <dbReference type="NCBI Taxonomy" id="3824"/>
    <lineage>
        <taxon>Eukaryota</taxon>
        <taxon>Viridiplantae</taxon>
        <taxon>Streptophyta</taxon>
        <taxon>Embryophyta</taxon>
        <taxon>Tracheophyta</taxon>
        <taxon>Spermatophyta</taxon>
        <taxon>Magnoliopsida</taxon>
        <taxon>eudicotyledons</taxon>
        <taxon>Gunneridae</taxon>
        <taxon>Pentapetalae</taxon>
        <taxon>rosids</taxon>
        <taxon>fabids</taxon>
        <taxon>Fabales</taxon>
        <taxon>Fabaceae</taxon>
        <taxon>Papilionoideae</taxon>
        <taxon>50 kb inversion clade</taxon>
        <taxon>NPAAA clade</taxon>
        <taxon>indigoferoid/millettioid clade</taxon>
        <taxon>Phaseoleae</taxon>
        <taxon>Canavalia</taxon>
    </lineage>
</organism>
<dbReference type="EMBL" id="JAYMYQ010000001">
    <property type="protein sequence ID" value="KAK7362991.1"/>
    <property type="molecule type" value="Genomic_DNA"/>
</dbReference>
<gene>
    <name evidence="2" type="ORF">VNO77_05116</name>
</gene>
<protein>
    <submittedName>
        <fullName evidence="2">Uncharacterized protein</fullName>
    </submittedName>
</protein>
<feature type="chain" id="PRO_5042849628" evidence="1">
    <location>
        <begin position="23"/>
        <end position="119"/>
    </location>
</feature>
<dbReference type="PANTHER" id="PTHR35630:SF1">
    <property type="entry name" value="LEGUMINOSIN GROUP486 SECRETED PEPTIDE"/>
    <property type="match status" value="1"/>
</dbReference>
<proteinExistence type="predicted"/>
<evidence type="ECO:0000313" key="2">
    <source>
        <dbReference type="EMBL" id="KAK7362991.1"/>
    </source>
</evidence>
<dbReference type="PANTHER" id="PTHR35630">
    <property type="entry name" value="LEGUMINOSIN GROUP486 SECRETED PEPTIDE"/>
    <property type="match status" value="1"/>
</dbReference>
<comment type="caution">
    <text evidence="2">The sequence shown here is derived from an EMBL/GenBank/DDBJ whole genome shotgun (WGS) entry which is preliminary data.</text>
</comment>
<keyword evidence="1" id="KW-0732">Signal</keyword>
<dbReference type="Proteomes" id="UP001367508">
    <property type="component" value="Unassembled WGS sequence"/>
</dbReference>
<accession>A0AAN9R8D2</accession>
<reference evidence="2 3" key="1">
    <citation type="submission" date="2024-01" db="EMBL/GenBank/DDBJ databases">
        <title>The genomes of 5 underutilized Papilionoideae crops provide insights into root nodulation and disease resistanc.</title>
        <authorList>
            <person name="Jiang F."/>
        </authorList>
    </citation>
    <scope>NUCLEOTIDE SEQUENCE [LARGE SCALE GENOMIC DNA]</scope>
    <source>
        <strain evidence="2">LVBAO_FW01</strain>
        <tissue evidence="2">Leaves</tissue>
    </source>
</reference>
<keyword evidence="3" id="KW-1185">Reference proteome</keyword>
<evidence type="ECO:0000313" key="3">
    <source>
        <dbReference type="Proteomes" id="UP001367508"/>
    </source>
</evidence>
<evidence type="ECO:0000256" key="1">
    <source>
        <dbReference type="SAM" id="SignalP"/>
    </source>
</evidence>
<name>A0AAN9R8D2_CANGL</name>
<feature type="signal peptide" evidence="1">
    <location>
        <begin position="1"/>
        <end position="22"/>
    </location>
</feature>
<sequence>MKSLNYVAFFVALVLASVICNAEDNVYIRSYMPEGPKLILSCMIGGNFELPPGHTQNFTIVEHVLDDCRAFYGPLRAMFIANAFPPTPYHHYYFWRIRPDGFFLSANNKLWVRIVTWLG</sequence>
<dbReference type="AlphaFoldDB" id="A0AAN9R8D2"/>